<evidence type="ECO:0000313" key="3">
    <source>
        <dbReference type="WBParaSite" id="ASIM_0002013701-mRNA-1"/>
    </source>
</evidence>
<dbReference type="EMBL" id="UYRR01037402">
    <property type="protein sequence ID" value="VDK70226.1"/>
    <property type="molecule type" value="Genomic_DNA"/>
</dbReference>
<evidence type="ECO:0000313" key="2">
    <source>
        <dbReference type="Proteomes" id="UP000267096"/>
    </source>
</evidence>
<name>A0A0M3KGM3_ANISI</name>
<gene>
    <name evidence="1" type="ORF">ASIM_LOCUS19521</name>
</gene>
<dbReference type="WBParaSite" id="ASIM_0002013701-mRNA-1">
    <property type="protein sequence ID" value="ASIM_0002013701-mRNA-1"/>
    <property type="gene ID" value="ASIM_0002013701"/>
</dbReference>
<evidence type="ECO:0000313" key="1">
    <source>
        <dbReference type="EMBL" id="VDK70226.1"/>
    </source>
</evidence>
<sequence length="131" mass="14471">MATAKRKEANGNYPGVVVFDANCPEAITKHPDYLKDCFARKDALLERILVCFEENLDSCVTSKNGPTIPKANISELFRLGEESITSQVDIIVDAAAIPLKRILGTVGGFAVCVKNCFLKRNEKGFCFDRKK</sequence>
<reference evidence="1 2" key="2">
    <citation type="submission" date="2018-11" db="EMBL/GenBank/DDBJ databases">
        <authorList>
            <consortium name="Pathogen Informatics"/>
        </authorList>
    </citation>
    <scope>NUCLEOTIDE SEQUENCE [LARGE SCALE GENOMIC DNA]</scope>
</reference>
<dbReference type="PANTHER" id="PTHR34401:SF6">
    <property type="entry name" value="DUF19 DOMAIN-CONTAINING PROTEIN"/>
    <property type="match status" value="1"/>
</dbReference>
<accession>A0A0M3KGM3</accession>
<proteinExistence type="predicted"/>
<dbReference type="AlphaFoldDB" id="A0A0M3KGM3"/>
<dbReference type="PANTHER" id="PTHR34401">
    <property type="entry name" value="PROTEIN CBG12388-RELATED"/>
    <property type="match status" value="1"/>
</dbReference>
<keyword evidence="2" id="KW-1185">Reference proteome</keyword>
<dbReference type="Proteomes" id="UP000267096">
    <property type="component" value="Unassembled WGS sequence"/>
</dbReference>
<protein>
    <submittedName>
        <fullName evidence="3">ThiF domain-containing protein</fullName>
    </submittedName>
</protein>
<reference evidence="3" key="1">
    <citation type="submission" date="2017-02" db="UniProtKB">
        <authorList>
            <consortium name="WormBaseParasite"/>
        </authorList>
    </citation>
    <scope>IDENTIFICATION</scope>
</reference>
<dbReference type="OrthoDB" id="5774418at2759"/>
<organism evidence="3">
    <name type="scientific">Anisakis simplex</name>
    <name type="common">Herring worm</name>
    <dbReference type="NCBI Taxonomy" id="6269"/>
    <lineage>
        <taxon>Eukaryota</taxon>
        <taxon>Metazoa</taxon>
        <taxon>Ecdysozoa</taxon>
        <taxon>Nematoda</taxon>
        <taxon>Chromadorea</taxon>
        <taxon>Rhabditida</taxon>
        <taxon>Spirurina</taxon>
        <taxon>Ascaridomorpha</taxon>
        <taxon>Ascaridoidea</taxon>
        <taxon>Anisakidae</taxon>
        <taxon>Anisakis</taxon>
        <taxon>Anisakis simplex complex</taxon>
    </lineage>
</organism>